<reference evidence="5 6" key="1">
    <citation type="submission" date="2019-01" db="EMBL/GenBank/DDBJ databases">
        <title>Sequencing of cultivated peanut Arachis hypogaea provides insights into genome evolution and oil improvement.</title>
        <authorList>
            <person name="Chen X."/>
        </authorList>
    </citation>
    <scope>NUCLEOTIDE SEQUENCE [LARGE SCALE GENOMIC DNA]</scope>
    <source>
        <strain evidence="6">cv. Fuhuasheng</strain>
        <tissue evidence="5">Leaves</tissue>
    </source>
</reference>
<dbReference type="PROSITE" id="PS50966">
    <property type="entry name" value="ZF_SWIM"/>
    <property type="match status" value="1"/>
</dbReference>
<evidence type="ECO:0000313" key="5">
    <source>
        <dbReference type="EMBL" id="RYR02231.1"/>
    </source>
</evidence>
<dbReference type="GO" id="GO:0008270">
    <property type="term" value="F:zinc ion binding"/>
    <property type="evidence" value="ECO:0007669"/>
    <property type="project" value="UniProtKB-UniRule"/>
</dbReference>
<accession>A0A444YJY9</accession>
<gene>
    <name evidence="5" type="ORF">Ahy_B06g081045</name>
</gene>
<keyword evidence="6" id="KW-1185">Reference proteome</keyword>
<keyword evidence="2" id="KW-0862">Zinc</keyword>
<name>A0A444YJY9_ARAHY</name>
<dbReference type="GO" id="GO:0005634">
    <property type="term" value="C:nucleus"/>
    <property type="evidence" value="ECO:0007669"/>
    <property type="project" value="UniProtKB-SubCell"/>
</dbReference>
<dbReference type="STRING" id="3818.A0A444YJY9"/>
<evidence type="ECO:0000259" key="4">
    <source>
        <dbReference type="PROSITE" id="PS50966"/>
    </source>
</evidence>
<feature type="domain" description="SWIM-type" evidence="4">
    <location>
        <begin position="304"/>
        <end position="336"/>
    </location>
</feature>
<dbReference type="InterPro" id="IPR031052">
    <property type="entry name" value="FHY3/FAR1"/>
</dbReference>
<feature type="region of interest" description="Disordered" evidence="3">
    <location>
        <begin position="37"/>
        <end position="65"/>
    </location>
</feature>
<keyword evidence="2" id="KW-0479">Metal-binding</keyword>
<comment type="subcellular location">
    <subcellularLocation>
        <location evidence="2">Nucleus</location>
    </subcellularLocation>
</comment>
<evidence type="ECO:0000313" key="6">
    <source>
        <dbReference type="Proteomes" id="UP000289738"/>
    </source>
</evidence>
<comment type="function">
    <text evidence="2">Putative transcription activator involved in regulating light control of development.</text>
</comment>
<evidence type="ECO:0000256" key="3">
    <source>
        <dbReference type="SAM" id="MobiDB-lite"/>
    </source>
</evidence>
<keyword evidence="1 2" id="KW-0863">Zinc-finger</keyword>
<dbReference type="AlphaFoldDB" id="A0A444YJY9"/>
<comment type="similarity">
    <text evidence="2">Belongs to the FHY3/FAR1 family.</text>
</comment>
<organism evidence="5 6">
    <name type="scientific">Arachis hypogaea</name>
    <name type="common">Peanut</name>
    <dbReference type="NCBI Taxonomy" id="3818"/>
    <lineage>
        <taxon>Eukaryota</taxon>
        <taxon>Viridiplantae</taxon>
        <taxon>Streptophyta</taxon>
        <taxon>Embryophyta</taxon>
        <taxon>Tracheophyta</taxon>
        <taxon>Spermatophyta</taxon>
        <taxon>Magnoliopsida</taxon>
        <taxon>eudicotyledons</taxon>
        <taxon>Gunneridae</taxon>
        <taxon>Pentapetalae</taxon>
        <taxon>rosids</taxon>
        <taxon>fabids</taxon>
        <taxon>Fabales</taxon>
        <taxon>Fabaceae</taxon>
        <taxon>Papilionoideae</taxon>
        <taxon>50 kb inversion clade</taxon>
        <taxon>dalbergioids sensu lato</taxon>
        <taxon>Dalbergieae</taxon>
        <taxon>Pterocarpus clade</taxon>
        <taxon>Arachis</taxon>
    </lineage>
</organism>
<dbReference type="Proteomes" id="UP000289738">
    <property type="component" value="Chromosome B06"/>
</dbReference>
<evidence type="ECO:0000256" key="2">
    <source>
        <dbReference type="RuleBase" id="RU367018"/>
    </source>
</evidence>
<feature type="compositionally biased region" description="Polar residues" evidence="3">
    <location>
        <begin position="49"/>
        <end position="58"/>
    </location>
</feature>
<dbReference type="Pfam" id="PF04434">
    <property type="entry name" value="SWIM"/>
    <property type="match status" value="1"/>
</dbReference>
<dbReference type="PANTHER" id="PTHR31669:SF292">
    <property type="entry name" value="OS02G0262500 PROTEIN"/>
    <property type="match status" value="1"/>
</dbReference>
<evidence type="ECO:0000256" key="1">
    <source>
        <dbReference type="PROSITE-ProRule" id="PRU00325"/>
    </source>
</evidence>
<proteinExistence type="inferred from homology"/>
<dbReference type="InterPro" id="IPR007527">
    <property type="entry name" value="Znf_SWIM"/>
</dbReference>
<protein>
    <recommendedName>
        <fullName evidence="2">Protein FAR1-RELATED SEQUENCE</fullName>
    </recommendedName>
</protein>
<dbReference type="PANTHER" id="PTHR31669">
    <property type="entry name" value="PROTEIN FAR1-RELATED SEQUENCE 10-RELATED"/>
    <property type="match status" value="1"/>
</dbReference>
<feature type="region of interest" description="Disordered" evidence="3">
    <location>
        <begin position="468"/>
        <end position="501"/>
    </location>
</feature>
<sequence>MLMDFEYVDFGISIEQIKLICANGVVVRMEPKVDDGVNQGGGIQEDRSGGTQYETNETPIGDGRSDSCDEWVEGEATEYRDVLMLTEADMIRKVFYTDEAAYEFYKRYGKCHGFGIRKGDSGKDDNGKVIRRRWLYSNMKIEEFEAEWDAAVVEYRLHDSYWDKETYDKWKMWANAYLKDKFYAGFRTTSQCEGINANIKKFLNSRHSLLELVQNVELMVREYRNNELEAHFKSINGKPVITTCLDPLERFAADVYTRELFLDVRREIVGVGAVNFVAKVRRSTTMVYTVEDYGIPGRPLTLLYDRVVNRLQCPCQFWLRSGYPCRHMFFVLKHEHTREIPSRLVLTRWRKDAKSLENYGEGRANECSERGFLLRQGALHSTSQWFSFVAARSPGLFNTAMSGIRALCKQIEAACDQKGPSAKGRDTPTVKDPVVVKTKGALRIKKMSGRKRRCSMCRKAGHAKRHCTGKRGLNVEADPQEDGKTADLGSEGSSPTENAKGRCDTLKVLSPKAGEAFAESDVEESGFRPKEGGQSGHIRTEGWDSVLPLCYNDDNCVKIEELMHDIIRVTERLSSNRRQV</sequence>
<keyword evidence="2" id="KW-0539">Nucleus</keyword>
<dbReference type="GO" id="GO:0006355">
    <property type="term" value="P:regulation of DNA-templated transcription"/>
    <property type="evidence" value="ECO:0007669"/>
    <property type="project" value="UniProtKB-UniRule"/>
</dbReference>
<comment type="caution">
    <text evidence="5">The sequence shown here is derived from an EMBL/GenBank/DDBJ whole genome shotgun (WGS) entry which is preliminary data.</text>
</comment>
<dbReference type="EMBL" id="SDMP01000016">
    <property type="protein sequence ID" value="RYR02231.1"/>
    <property type="molecule type" value="Genomic_DNA"/>
</dbReference>